<evidence type="ECO:0000313" key="2">
    <source>
        <dbReference type="EMBL" id="EKN09450.1"/>
    </source>
</evidence>
<sequence length="191" mass="22371">MVQKVMRYFLLLFLVVSTIVLFFRFICFLAINAWVQNVQIDYKLVPIDVFSLFVSSAITIWVGYYVVKKLSEQRFEKELLINDLKLIEQEIQQVESIFETSSTIDLTLISSKMNTIKHLIERFTYTVRLSDSNIDNQIPSINDAFFGLYRVSTNFDSESISRENVNFSLITYHTNRLILKVRKLTISLNKT</sequence>
<organism evidence="2 3">
    <name type="scientific">Parabacteroides goldsteinii CL02T12C30</name>
    <dbReference type="NCBI Taxonomy" id="999418"/>
    <lineage>
        <taxon>Bacteria</taxon>
        <taxon>Pseudomonadati</taxon>
        <taxon>Bacteroidota</taxon>
        <taxon>Bacteroidia</taxon>
        <taxon>Bacteroidales</taxon>
        <taxon>Tannerellaceae</taxon>
        <taxon>Parabacteroides</taxon>
    </lineage>
</organism>
<comment type="caution">
    <text evidence="2">The sequence shown here is derived from an EMBL/GenBank/DDBJ whole genome shotgun (WGS) entry which is preliminary data.</text>
</comment>
<dbReference type="AlphaFoldDB" id="K5ZE09"/>
<proteinExistence type="predicted"/>
<keyword evidence="1" id="KW-1133">Transmembrane helix</keyword>
<dbReference type="OrthoDB" id="10009675at2"/>
<feature type="transmembrane region" description="Helical" evidence="1">
    <location>
        <begin position="9"/>
        <end position="35"/>
    </location>
</feature>
<gene>
    <name evidence="2" type="ORF">HMPREF1076_04479</name>
</gene>
<name>K5ZE09_9BACT</name>
<feature type="transmembrane region" description="Helical" evidence="1">
    <location>
        <begin position="47"/>
        <end position="67"/>
    </location>
</feature>
<dbReference type="HOGENOM" id="CLU_1420259_0_0_10"/>
<protein>
    <submittedName>
        <fullName evidence="2">Uncharacterized protein</fullName>
    </submittedName>
</protein>
<keyword evidence="1" id="KW-0472">Membrane</keyword>
<reference evidence="2 3" key="1">
    <citation type="submission" date="2012-02" db="EMBL/GenBank/DDBJ databases">
        <title>The Genome Sequence of Parabacteroides goldsteinii CL02T12C30.</title>
        <authorList>
            <consortium name="The Broad Institute Genome Sequencing Platform"/>
            <person name="Earl A."/>
            <person name="Ward D."/>
            <person name="Feldgarden M."/>
            <person name="Gevers D."/>
            <person name="Zitomersky N.L."/>
            <person name="Coyne M.J."/>
            <person name="Comstock L.E."/>
            <person name="Young S.K."/>
            <person name="Zeng Q."/>
            <person name="Gargeya S."/>
            <person name="Fitzgerald M."/>
            <person name="Haas B."/>
            <person name="Abouelleil A."/>
            <person name="Alvarado L."/>
            <person name="Arachchi H.M."/>
            <person name="Berlin A."/>
            <person name="Chapman S.B."/>
            <person name="Gearin G."/>
            <person name="Goldberg J."/>
            <person name="Griggs A."/>
            <person name="Gujja S."/>
            <person name="Hansen M."/>
            <person name="Heiman D."/>
            <person name="Howarth C."/>
            <person name="Larimer J."/>
            <person name="Lui A."/>
            <person name="MacDonald P.J.P."/>
            <person name="McCowen C."/>
            <person name="Montmayeur A."/>
            <person name="Murphy C."/>
            <person name="Neiman D."/>
            <person name="Pearson M."/>
            <person name="Priest M."/>
            <person name="Roberts A."/>
            <person name="Saif S."/>
            <person name="Shea T."/>
            <person name="Sisk P."/>
            <person name="Stolte C."/>
            <person name="Sykes S."/>
            <person name="Wortman J."/>
            <person name="Nusbaum C."/>
            <person name="Birren B."/>
        </authorList>
    </citation>
    <scope>NUCLEOTIDE SEQUENCE [LARGE SCALE GENOMIC DNA]</scope>
    <source>
        <strain evidence="2 3">CL02T12C30</strain>
    </source>
</reference>
<dbReference type="RefSeq" id="WP_007658017.1">
    <property type="nucleotide sequence ID" value="NZ_JH976475.1"/>
</dbReference>
<evidence type="ECO:0000256" key="1">
    <source>
        <dbReference type="SAM" id="Phobius"/>
    </source>
</evidence>
<keyword evidence="1" id="KW-0812">Transmembrane</keyword>
<dbReference type="EMBL" id="AGZO01000031">
    <property type="protein sequence ID" value="EKN09450.1"/>
    <property type="molecule type" value="Genomic_DNA"/>
</dbReference>
<accession>K5ZE09</accession>
<evidence type="ECO:0000313" key="3">
    <source>
        <dbReference type="Proteomes" id="UP000006330"/>
    </source>
</evidence>
<dbReference type="Proteomes" id="UP000006330">
    <property type="component" value="Unassembled WGS sequence"/>
</dbReference>